<dbReference type="Gene3D" id="3.40.50.1820">
    <property type="entry name" value="alpha/beta hydrolase"/>
    <property type="match status" value="1"/>
</dbReference>
<keyword evidence="3" id="KW-1185">Reference proteome</keyword>
<dbReference type="EMBL" id="LEKV01005359">
    <property type="protein sequence ID" value="KVH88633.1"/>
    <property type="molecule type" value="Genomic_DNA"/>
</dbReference>
<dbReference type="GO" id="GO:0016787">
    <property type="term" value="F:hydrolase activity"/>
    <property type="evidence" value="ECO:0007669"/>
    <property type="project" value="InterPro"/>
</dbReference>
<dbReference type="PANTHER" id="PTHR46234">
    <property type="entry name" value="ALPHA/BETA-HYDROLASES SUPERFAMILY PROTEIN"/>
    <property type="match status" value="1"/>
</dbReference>
<dbReference type="Proteomes" id="UP000243975">
    <property type="component" value="Unassembled WGS sequence"/>
</dbReference>
<dbReference type="InterPro" id="IPR029058">
    <property type="entry name" value="AB_hydrolase_fold"/>
</dbReference>
<dbReference type="SUPFAM" id="SSF53474">
    <property type="entry name" value="alpha/beta-Hydrolases"/>
    <property type="match status" value="1"/>
</dbReference>
<accession>A0A103XDA7</accession>
<dbReference type="Gramene" id="KVH88633">
    <property type="protein sequence ID" value="KVH88633"/>
    <property type="gene ID" value="Ccrd_026252"/>
</dbReference>
<name>A0A103XDA7_CYNCS</name>
<reference evidence="2 3" key="1">
    <citation type="journal article" date="2016" name="Sci. Rep.">
        <title>The genome sequence of the outbreeding globe artichoke constructed de novo incorporating a phase-aware low-pass sequencing strategy of F1 progeny.</title>
        <authorList>
            <person name="Scaglione D."/>
            <person name="Reyes-Chin-Wo S."/>
            <person name="Acquadro A."/>
            <person name="Froenicke L."/>
            <person name="Portis E."/>
            <person name="Beitel C."/>
            <person name="Tirone M."/>
            <person name="Mauro R."/>
            <person name="Lo Monaco A."/>
            <person name="Mauromicale G."/>
            <person name="Faccioli P."/>
            <person name="Cattivelli L."/>
            <person name="Rieseberg L."/>
            <person name="Michelmore R."/>
            <person name="Lanteri S."/>
        </authorList>
    </citation>
    <scope>NUCLEOTIDE SEQUENCE [LARGE SCALE GENOMIC DNA]</scope>
    <source>
        <strain evidence="2">2C</strain>
    </source>
</reference>
<dbReference type="AlphaFoldDB" id="A0A103XDA7"/>
<gene>
    <name evidence="2" type="ORF">Ccrd_026252</name>
</gene>
<proteinExistence type="predicted"/>
<dbReference type="STRING" id="59895.A0A103XDA7"/>
<dbReference type="Pfam" id="PF02230">
    <property type="entry name" value="Abhydrolase_2"/>
    <property type="match status" value="1"/>
</dbReference>
<protein>
    <submittedName>
        <fullName evidence="2">Phospholipase/carboxylesterase/thioesterase</fullName>
    </submittedName>
</protein>
<evidence type="ECO:0000313" key="2">
    <source>
        <dbReference type="EMBL" id="KVH88633.1"/>
    </source>
</evidence>
<feature type="domain" description="Phospholipase/carboxylesterase/thioesterase" evidence="1">
    <location>
        <begin position="51"/>
        <end position="238"/>
    </location>
</feature>
<evidence type="ECO:0000259" key="1">
    <source>
        <dbReference type="Pfam" id="PF02230"/>
    </source>
</evidence>
<comment type="caution">
    <text evidence="2">The sequence shown here is derived from an EMBL/GenBank/DDBJ whole genome shotgun (WGS) entry which is preliminary data.</text>
</comment>
<organism evidence="2 3">
    <name type="scientific">Cynara cardunculus var. scolymus</name>
    <name type="common">Globe artichoke</name>
    <name type="synonym">Cynara scolymus</name>
    <dbReference type="NCBI Taxonomy" id="59895"/>
    <lineage>
        <taxon>Eukaryota</taxon>
        <taxon>Viridiplantae</taxon>
        <taxon>Streptophyta</taxon>
        <taxon>Embryophyta</taxon>
        <taxon>Tracheophyta</taxon>
        <taxon>Spermatophyta</taxon>
        <taxon>Magnoliopsida</taxon>
        <taxon>eudicotyledons</taxon>
        <taxon>Gunneridae</taxon>
        <taxon>Pentapetalae</taxon>
        <taxon>asterids</taxon>
        <taxon>campanulids</taxon>
        <taxon>Asterales</taxon>
        <taxon>Asteraceae</taxon>
        <taxon>Carduoideae</taxon>
        <taxon>Cardueae</taxon>
        <taxon>Carduinae</taxon>
        <taxon>Cynara</taxon>
    </lineage>
</organism>
<dbReference type="InterPro" id="IPR003140">
    <property type="entry name" value="PLipase/COase/thioEstase"/>
</dbReference>
<evidence type="ECO:0000313" key="3">
    <source>
        <dbReference type="Proteomes" id="UP000243975"/>
    </source>
</evidence>
<sequence>MVGIGRREWLRSAARMVEIRLGIMAEIDGACGAFGSSRNVGRNRFEFGRTCVVRPRGTHQATIVWLHGIGEMGSSWTRFLESLPLPNIKWICPTAPTRPVALFGGLPCTSWFNVEDMSDNATDDVEGLDASATHIANMLSNERDDIKLGVAGFSMGSAMALYCATCRVLGQYGNGNRYPINLSLAVALSGWLPCSRVQASQEAARRAASLPILLCHGQVDDVIEYKHGEKSAETLHSAGFQNLILGGDSVLIANGMVDDCGVNDEEEWVKN</sequence>
<dbReference type="OMA" id="LEHWFAP"/>